<feature type="non-terminal residue" evidence="3">
    <location>
        <position position="1"/>
    </location>
</feature>
<sequence>QEEQRKLEEAQKQEEQRKLEEAQKQQESPSKSTINNSGASESFSNCTELRKKYPNGVPSSHPAYSAKLDRDKDGFACEKK</sequence>
<feature type="compositionally biased region" description="Basic and acidic residues" evidence="1">
    <location>
        <begin position="1"/>
        <end position="24"/>
    </location>
</feature>
<dbReference type="RefSeq" id="WP_016362109.1">
    <property type="nucleotide sequence ID" value="NZ_KE150045.1"/>
</dbReference>
<proteinExistence type="predicted"/>
<dbReference type="Proteomes" id="UP000006969">
    <property type="component" value="Unassembled WGS sequence"/>
</dbReference>
<evidence type="ECO:0000313" key="3">
    <source>
        <dbReference type="EMBL" id="EPC06248.1"/>
    </source>
</evidence>
<evidence type="ECO:0000313" key="4">
    <source>
        <dbReference type="Proteomes" id="UP000006969"/>
    </source>
</evidence>
<protein>
    <recommendedName>
        <fullName evidence="2">Excalibur calcium-binding domain-containing protein</fullName>
    </recommendedName>
</protein>
<evidence type="ECO:0000256" key="1">
    <source>
        <dbReference type="SAM" id="MobiDB-lite"/>
    </source>
</evidence>
<dbReference type="EMBL" id="AHCL02000016">
    <property type="protein sequence ID" value="EPC06248.1"/>
    <property type="molecule type" value="Genomic_DNA"/>
</dbReference>
<accession>S2LLI9</accession>
<dbReference type="AlphaFoldDB" id="S2LLI9"/>
<dbReference type="Pfam" id="PF05901">
    <property type="entry name" value="Excalibur"/>
    <property type="match status" value="1"/>
</dbReference>
<feature type="compositionally biased region" description="Basic and acidic residues" evidence="1">
    <location>
        <begin position="67"/>
        <end position="80"/>
    </location>
</feature>
<organism evidence="3 4">
    <name type="scientific">Bacillus cereus VD142</name>
    <dbReference type="NCBI Taxonomy" id="718224"/>
    <lineage>
        <taxon>Bacteria</taxon>
        <taxon>Bacillati</taxon>
        <taxon>Bacillota</taxon>
        <taxon>Bacilli</taxon>
        <taxon>Bacillales</taxon>
        <taxon>Bacillaceae</taxon>
        <taxon>Bacillus</taxon>
        <taxon>Bacillus cereus group</taxon>
    </lineage>
</organism>
<dbReference type="InterPro" id="IPR008613">
    <property type="entry name" value="Excalibur_Ca-bd_domain"/>
</dbReference>
<feature type="compositionally biased region" description="Polar residues" evidence="1">
    <location>
        <begin position="25"/>
        <end position="47"/>
    </location>
</feature>
<reference evidence="3 4" key="1">
    <citation type="submission" date="2013-01" db="EMBL/GenBank/DDBJ databases">
        <title>The Genome Sequence of Bacillus cereus VD142.</title>
        <authorList>
            <consortium name="The Broad Institute Genome Sequencing Platform"/>
            <consortium name="The Broad Institute Genome Sequencing Center for Infectious Disease"/>
            <person name="Feldgarden M."/>
            <person name="Van der Auwera G.A."/>
            <person name="Mahillon J."/>
            <person name="Duprez V."/>
            <person name="Timmery S."/>
            <person name="Mattelet C."/>
            <person name="Dierick K."/>
            <person name="Sun M."/>
            <person name="Yu Z."/>
            <person name="Zhu L."/>
            <person name="Hu X."/>
            <person name="Shank E.B."/>
            <person name="Swiecicka I."/>
            <person name="Hansen B.M."/>
            <person name="Andrup L."/>
            <person name="Walker B."/>
            <person name="Young S.K."/>
            <person name="Zeng Q."/>
            <person name="Gargeya S."/>
            <person name="Fitzgerald M."/>
            <person name="Haas B."/>
            <person name="Abouelleil A."/>
            <person name="Alvarado L."/>
            <person name="Arachchi H.M."/>
            <person name="Berlin A.M."/>
            <person name="Chapman S.B."/>
            <person name="Dewar J."/>
            <person name="Goldberg J."/>
            <person name="Griggs A."/>
            <person name="Gujja S."/>
            <person name="Hansen M."/>
            <person name="Howarth C."/>
            <person name="Imamovic A."/>
            <person name="Larimer J."/>
            <person name="McCowan C."/>
            <person name="Murphy C."/>
            <person name="Neiman D."/>
            <person name="Pearson M."/>
            <person name="Priest M."/>
            <person name="Roberts A."/>
            <person name="Saif S."/>
            <person name="Shea T."/>
            <person name="Sisk P."/>
            <person name="Sykes S."/>
            <person name="Wortman J."/>
            <person name="Nusbaum C."/>
            <person name="Birren B."/>
        </authorList>
    </citation>
    <scope>NUCLEOTIDE SEQUENCE [LARGE SCALE GENOMIC DNA]</scope>
    <source>
        <strain evidence="3 4">VD142</strain>
    </source>
</reference>
<gene>
    <name evidence="3" type="ORF">IC3_06115</name>
</gene>
<feature type="region of interest" description="Disordered" evidence="1">
    <location>
        <begin position="1"/>
        <end position="80"/>
    </location>
</feature>
<dbReference type="HOGENOM" id="CLU_174391_0_0_9"/>
<name>S2LLI9_BACCE</name>
<evidence type="ECO:0000259" key="2">
    <source>
        <dbReference type="SMART" id="SM00894"/>
    </source>
</evidence>
<feature type="domain" description="Excalibur calcium-binding" evidence="2">
    <location>
        <begin position="42"/>
        <end position="78"/>
    </location>
</feature>
<dbReference type="SMART" id="SM00894">
    <property type="entry name" value="Excalibur"/>
    <property type="match status" value="1"/>
</dbReference>
<comment type="caution">
    <text evidence="3">The sequence shown here is derived from an EMBL/GenBank/DDBJ whole genome shotgun (WGS) entry which is preliminary data.</text>
</comment>